<gene>
    <name evidence="1" type="ORF">H2198_005305</name>
</gene>
<dbReference type="EMBL" id="JAPDRQ010000086">
    <property type="protein sequence ID" value="KAJ9655957.1"/>
    <property type="molecule type" value="Genomic_DNA"/>
</dbReference>
<evidence type="ECO:0000313" key="1">
    <source>
        <dbReference type="EMBL" id="KAJ9655957.1"/>
    </source>
</evidence>
<dbReference type="Proteomes" id="UP001172386">
    <property type="component" value="Unassembled WGS sequence"/>
</dbReference>
<comment type="caution">
    <text evidence="1">The sequence shown here is derived from an EMBL/GenBank/DDBJ whole genome shotgun (WGS) entry which is preliminary data.</text>
</comment>
<protein>
    <submittedName>
        <fullName evidence="1">Uncharacterized protein</fullName>
    </submittedName>
</protein>
<evidence type="ECO:0000313" key="2">
    <source>
        <dbReference type="Proteomes" id="UP001172386"/>
    </source>
</evidence>
<keyword evidence="2" id="KW-1185">Reference proteome</keyword>
<accession>A0ACC3A6G1</accession>
<sequence length="443" mass="49338">MHIPIVDFRLLALASTLLLGSTHADEKGKFESTTLHDAPSLKPPIPVETQILPAHFFPEFDSQRVKVNYGSITVPAMHEDDGMRAVRVHVPLPCANCLITWMQAGLQYADGGRADADTGMWLHHTVFSTLNKPNRVCPGERYGDWFFASGNERTPFDLCENGHTKSGYYFGEDDKLIMVTELMNTLGHPQDVALTVTWEFIPSPPKPSVENGFTYLTPYWLDIGGCKTSEKPAKLESHFHYSMPTKTAKIPGEVKWMGGHLHDGGTRLDVIKNGEVVCSMEAEYDNIGSDHHISRISHCSNVGSVSPGDEWSITAHYDTTLHKPMMTHDGELEPIMGIVIAYVAEESSDMDDGHGKHEHHHYRRHYTAITVCSAVALVAGLAIFSHLWLKRRGETFMDYVPERMRKTGWIKLGSFNRKSLLGGDQANTPLIGGDSAHSYRDEA</sequence>
<name>A0ACC3A6G1_9EURO</name>
<proteinExistence type="predicted"/>
<reference evidence="1" key="1">
    <citation type="submission" date="2022-10" db="EMBL/GenBank/DDBJ databases">
        <title>Culturing micro-colonial fungi from biological soil crusts in the Mojave desert and describing Neophaeococcomyces mojavensis, and introducing the new genera and species Taxawa tesnikishii.</title>
        <authorList>
            <person name="Kurbessoian T."/>
            <person name="Stajich J.E."/>
        </authorList>
    </citation>
    <scope>NUCLEOTIDE SEQUENCE</scope>
    <source>
        <strain evidence="1">JES_112</strain>
    </source>
</reference>
<organism evidence="1 2">
    <name type="scientific">Neophaeococcomyces mojaviensis</name>
    <dbReference type="NCBI Taxonomy" id="3383035"/>
    <lineage>
        <taxon>Eukaryota</taxon>
        <taxon>Fungi</taxon>
        <taxon>Dikarya</taxon>
        <taxon>Ascomycota</taxon>
        <taxon>Pezizomycotina</taxon>
        <taxon>Eurotiomycetes</taxon>
        <taxon>Chaetothyriomycetidae</taxon>
        <taxon>Chaetothyriales</taxon>
        <taxon>Chaetothyriales incertae sedis</taxon>
        <taxon>Neophaeococcomyces</taxon>
    </lineage>
</organism>